<dbReference type="CDD" id="cd12148">
    <property type="entry name" value="fungal_TF_MHR"/>
    <property type="match status" value="1"/>
</dbReference>
<feature type="compositionally biased region" description="Basic and acidic residues" evidence="9">
    <location>
        <begin position="1"/>
        <end position="19"/>
    </location>
</feature>
<evidence type="ECO:0000256" key="7">
    <source>
        <dbReference type="ARBA" id="ARBA00023242"/>
    </source>
</evidence>
<feature type="coiled-coil region" evidence="8">
    <location>
        <begin position="83"/>
        <end position="110"/>
    </location>
</feature>
<dbReference type="PROSITE" id="PS50048">
    <property type="entry name" value="ZN2_CY6_FUNGAL_2"/>
    <property type="match status" value="1"/>
</dbReference>
<reference evidence="11 12" key="1">
    <citation type="submission" date="2017-12" db="EMBL/GenBank/DDBJ databases">
        <title>Comparative genomics of Botrytis spp.</title>
        <authorList>
            <person name="Valero-Jimenez C.A."/>
            <person name="Tapia P."/>
            <person name="Veloso J."/>
            <person name="Silva-Moreno E."/>
            <person name="Staats M."/>
            <person name="Valdes J.H."/>
            <person name="Van Kan J.A.L."/>
        </authorList>
    </citation>
    <scope>NUCLEOTIDE SEQUENCE [LARGE SCALE GENOMIC DNA]</scope>
    <source>
        <strain evidence="11 12">MUCL2120</strain>
    </source>
</reference>
<dbReference type="InterPro" id="IPR001138">
    <property type="entry name" value="Zn2Cys6_DnaBD"/>
</dbReference>
<dbReference type="GO" id="GO:0000981">
    <property type="term" value="F:DNA-binding transcription factor activity, RNA polymerase II-specific"/>
    <property type="evidence" value="ECO:0007669"/>
    <property type="project" value="InterPro"/>
</dbReference>
<evidence type="ECO:0000256" key="3">
    <source>
        <dbReference type="ARBA" id="ARBA00022833"/>
    </source>
</evidence>
<dbReference type="AlphaFoldDB" id="A0A4Z1HSV3"/>
<evidence type="ECO:0000256" key="1">
    <source>
        <dbReference type="ARBA" id="ARBA00004123"/>
    </source>
</evidence>
<dbReference type="SMART" id="SM00066">
    <property type="entry name" value="GAL4"/>
    <property type="match status" value="1"/>
</dbReference>
<dbReference type="FunFam" id="4.10.240.10:FF:000003">
    <property type="entry name" value="C6 transcription factor (Leu3)"/>
    <property type="match status" value="1"/>
</dbReference>
<keyword evidence="5" id="KW-0238">DNA-binding</keyword>
<evidence type="ECO:0000313" key="11">
    <source>
        <dbReference type="EMBL" id="TGO52156.1"/>
    </source>
</evidence>
<organism evidence="11 12">
    <name type="scientific">Botryotinia narcissicola</name>
    <dbReference type="NCBI Taxonomy" id="278944"/>
    <lineage>
        <taxon>Eukaryota</taxon>
        <taxon>Fungi</taxon>
        <taxon>Dikarya</taxon>
        <taxon>Ascomycota</taxon>
        <taxon>Pezizomycotina</taxon>
        <taxon>Leotiomycetes</taxon>
        <taxon>Helotiales</taxon>
        <taxon>Sclerotiniaceae</taxon>
        <taxon>Botryotinia</taxon>
    </lineage>
</organism>
<dbReference type="InterPro" id="IPR051089">
    <property type="entry name" value="prtT"/>
</dbReference>
<evidence type="ECO:0000313" key="12">
    <source>
        <dbReference type="Proteomes" id="UP000297452"/>
    </source>
</evidence>
<feature type="compositionally biased region" description="Polar residues" evidence="9">
    <location>
        <begin position="116"/>
        <end position="131"/>
    </location>
</feature>
<proteinExistence type="predicted"/>
<evidence type="ECO:0000256" key="9">
    <source>
        <dbReference type="SAM" id="MobiDB-lite"/>
    </source>
</evidence>
<comment type="caution">
    <text evidence="11">The sequence shown here is derived from an EMBL/GenBank/DDBJ whole genome shotgun (WGS) entry which is preliminary data.</text>
</comment>
<evidence type="ECO:0000256" key="4">
    <source>
        <dbReference type="ARBA" id="ARBA00023015"/>
    </source>
</evidence>
<feature type="domain" description="Zn(2)-C6 fungal-type" evidence="10">
    <location>
        <begin position="44"/>
        <end position="77"/>
    </location>
</feature>
<keyword evidence="6" id="KW-0804">Transcription</keyword>
<dbReference type="GO" id="GO:0000976">
    <property type="term" value="F:transcription cis-regulatory region binding"/>
    <property type="evidence" value="ECO:0007669"/>
    <property type="project" value="TreeGrafter"/>
</dbReference>
<evidence type="ECO:0000256" key="8">
    <source>
        <dbReference type="SAM" id="Coils"/>
    </source>
</evidence>
<dbReference type="Gene3D" id="4.10.240.10">
    <property type="entry name" value="Zn(2)-C6 fungal-type DNA-binding domain"/>
    <property type="match status" value="1"/>
</dbReference>
<keyword evidence="2" id="KW-0479">Metal-binding</keyword>
<dbReference type="EMBL" id="PQXJ01000333">
    <property type="protein sequence ID" value="TGO52156.1"/>
    <property type="molecule type" value="Genomic_DNA"/>
</dbReference>
<gene>
    <name evidence="11" type="ORF">BOTNAR_0333g00120</name>
</gene>
<evidence type="ECO:0000256" key="6">
    <source>
        <dbReference type="ARBA" id="ARBA00023163"/>
    </source>
</evidence>
<dbReference type="Proteomes" id="UP000297452">
    <property type="component" value="Unassembled WGS sequence"/>
</dbReference>
<dbReference type="CDD" id="cd00067">
    <property type="entry name" value="GAL4"/>
    <property type="match status" value="1"/>
</dbReference>
<keyword evidence="12" id="KW-1185">Reference proteome</keyword>
<dbReference type="PANTHER" id="PTHR31845:SF21">
    <property type="entry name" value="REGULATORY PROTEIN LEU3"/>
    <property type="match status" value="1"/>
</dbReference>
<dbReference type="GO" id="GO:0008270">
    <property type="term" value="F:zinc ion binding"/>
    <property type="evidence" value="ECO:0007669"/>
    <property type="project" value="InterPro"/>
</dbReference>
<keyword evidence="3" id="KW-0862">Zinc</keyword>
<feature type="compositionally biased region" description="Basic and acidic residues" evidence="9">
    <location>
        <begin position="27"/>
        <end position="36"/>
    </location>
</feature>
<evidence type="ECO:0000259" key="10">
    <source>
        <dbReference type="PROSITE" id="PS50048"/>
    </source>
</evidence>
<keyword evidence="8" id="KW-0175">Coiled coil</keyword>
<dbReference type="STRING" id="278944.A0A4Z1HSV3"/>
<feature type="region of interest" description="Disordered" evidence="9">
    <location>
        <begin position="114"/>
        <end position="137"/>
    </location>
</feature>
<keyword evidence="4" id="KW-0805">Transcription regulation</keyword>
<feature type="region of interest" description="Disordered" evidence="9">
    <location>
        <begin position="1"/>
        <end position="41"/>
    </location>
</feature>
<dbReference type="PROSITE" id="PS00463">
    <property type="entry name" value="ZN2_CY6_FUNGAL_1"/>
    <property type="match status" value="1"/>
</dbReference>
<evidence type="ECO:0000256" key="5">
    <source>
        <dbReference type="ARBA" id="ARBA00023125"/>
    </source>
</evidence>
<comment type="subcellular location">
    <subcellularLocation>
        <location evidence="1">Nucleus</location>
    </subcellularLocation>
</comment>
<dbReference type="InterPro" id="IPR036864">
    <property type="entry name" value="Zn2-C6_fun-type_DNA-bd_sf"/>
</dbReference>
<dbReference type="PANTHER" id="PTHR31845">
    <property type="entry name" value="FINGER DOMAIN PROTEIN, PUTATIVE-RELATED"/>
    <property type="match status" value="1"/>
</dbReference>
<sequence length="621" mass="69691">MTPNSIRDDGDHPHSDDTISHTSIGKRSRDQMERPHKIPNSIKSCNECRQQKLGCNVEKDPFKPCCRCTRLGIECKLDSDFKRVAKRHKHAEMQKEIEELKELVAKQAALLAVANSPDNSGKENNASSSTDSKPKDQRIDDILVTGEQLSFLFDQLSLSLLHVITAPEFKLIFSMQTFAQDPVLGWGIVLVSARRYPQDPTLVLNLSKAYMKSLWNSISDMPQRASSIKALALLCTWPVPLIRGFTKSRNDKASATMGLSELDPTWMLSGIMMQISLQTGMHRPRHAQDFLNQTRDVSEAELSDRKLTWALCNIVSQSVSTANGQPTITIYDWGLGDGLEQDSEILPPGIKQRLKIEKFCQKVSKTLYGNSSEVTGVLSNIDEQISMTNMLEHQYQQLESESVTFSFLALNKLYLLAARLHLHTFAFYVPEFSPNHLTALSSAYNSATRFIQALLDYDLHSEAILPYCSTYAMQFDSTQGRSLFNAAILALRSTSLATNDFSDRIAEALARMWRSAGSGDLNRRREDFSPIDIKIQSRMSISHVHDCFLLSDANCNGPINDSHTSYNNMNGDVMQDQGATATYFQPGSLEEAMNFPPMIADFDLLNSLDWNFDENLLATWS</sequence>
<name>A0A4Z1HSV3_9HELO</name>
<dbReference type="GO" id="GO:0001216">
    <property type="term" value="F:DNA-binding transcription activator activity"/>
    <property type="evidence" value="ECO:0007669"/>
    <property type="project" value="UniProtKB-ARBA"/>
</dbReference>
<evidence type="ECO:0000256" key="2">
    <source>
        <dbReference type="ARBA" id="ARBA00022723"/>
    </source>
</evidence>
<accession>A0A4Z1HSV3</accession>
<dbReference type="SUPFAM" id="SSF57701">
    <property type="entry name" value="Zn2/Cys6 DNA-binding domain"/>
    <property type="match status" value="1"/>
</dbReference>
<dbReference type="GO" id="GO:0005634">
    <property type="term" value="C:nucleus"/>
    <property type="evidence" value="ECO:0007669"/>
    <property type="project" value="UniProtKB-SubCell"/>
</dbReference>
<keyword evidence="7" id="KW-0539">Nucleus</keyword>
<dbReference type="OrthoDB" id="2341546at2759"/>
<protein>
    <recommendedName>
        <fullName evidence="10">Zn(2)-C6 fungal-type domain-containing protein</fullName>
    </recommendedName>
</protein>